<organism evidence="2 3">
    <name type="scientific">Sporolactobacillus inulinus</name>
    <dbReference type="NCBI Taxonomy" id="2078"/>
    <lineage>
        <taxon>Bacteria</taxon>
        <taxon>Bacillati</taxon>
        <taxon>Bacillota</taxon>
        <taxon>Bacilli</taxon>
        <taxon>Bacillales</taxon>
        <taxon>Sporolactobacillaceae</taxon>
        <taxon>Sporolactobacillus</taxon>
    </lineage>
</organism>
<evidence type="ECO:0000313" key="3">
    <source>
        <dbReference type="Proteomes" id="UP000319716"/>
    </source>
</evidence>
<proteinExistence type="predicted"/>
<dbReference type="Proteomes" id="UP000319716">
    <property type="component" value="Unassembled WGS sequence"/>
</dbReference>
<dbReference type="Pfam" id="PF05656">
    <property type="entry name" value="DUF805"/>
    <property type="match status" value="1"/>
</dbReference>
<evidence type="ECO:0000313" key="2">
    <source>
        <dbReference type="EMBL" id="GAY78818.1"/>
    </source>
</evidence>
<keyword evidence="1" id="KW-1133">Transmembrane helix</keyword>
<accession>A0A4Y1ZK08</accession>
<dbReference type="EMBL" id="BEXB01000063">
    <property type="protein sequence ID" value="GAY78818.1"/>
    <property type="molecule type" value="Genomic_DNA"/>
</dbReference>
<gene>
    <name evidence="2" type="ORF">NBRC111894_4372</name>
</gene>
<protein>
    <submittedName>
        <fullName evidence="2">Uncharacterized protein</fullName>
    </submittedName>
</protein>
<reference evidence="2 3" key="1">
    <citation type="submission" date="2017-11" db="EMBL/GenBank/DDBJ databases">
        <title>Draft Genome Sequence of Sporolactobacillus inulinus NBRC 111894 Isolated from Koso, a Japanese Sugar-Vegetable Fermented Beverage.</title>
        <authorList>
            <person name="Chiou T.Y."/>
            <person name="Oshima K."/>
            <person name="Suda W."/>
            <person name="Hattori M."/>
            <person name="Takahashi T."/>
        </authorList>
    </citation>
    <scope>NUCLEOTIDE SEQUENCE [LARGE SCALE GENOMIC DNA]</scope>
    <source>
        <strain evidence="2 3">NBRC111894</strain>
    </source>
</reference>
<comment type="caution">
    <text evidence="2">The sequence shown here is derived from an EMBL/GenBank/DDBJ whole genome shotgun (WGS) entry which is preliminary data.</text>
</comment>
<feature type="transmembrane region" description="Helical" evidence="1">
    <location>
        <begin position="44"/>
        <end position="68"/>
    </location>
</feature>
<dbReference type="RefSeq" id="WP_262393556.1">
    <property type="nucleotide sequence ID" value="NZ_BEXB01000063.1"/>
</dbReference>
<dbReference type="AlphaFoldDB" id="A0A4Y1ZK08"/>
<dbReference type="GO" id="GO:0016020">
    <property type="term" value="C:membrane"/>
    <property type="evidence" value="ECO:0007669"/>
    <property type="project" value="InterPro"/>
</dbReference>
<evidence type="ECO:0000256" key="1">
    <source>
        <dbReference type="SAM" id="Phobius"/>
    </source>
</evidence>
<keyword evidence="1" id="KW-0812">Transmembrane</keyword>
<feature type="transmembrane region" description="Helical" evidence="1">
    <location>
        <begin position="20"/>
        <end position="38"/>
    </location>
</feature>
<dbReference type="InterPro" id="IPR008523">
    <property type="entry name" value="DUF805"/>
</dbReference>
<keyword evidence="1" id="KW-0472">Membrane</keyword>
<name>A0A4Y1ZK08_9BACL</name>
<sequence length="82" mass="9145">MHWYFDVIKNYVGFSGPGDANRILDVLYSLTFFITIIAELIDKLILNGLLVFSTLYNLAVLIPTFAVGARRLHDIGKRVGGS</sequence>